<sequence>MKAIFSAVTSGLIALLSSLLTALQGEHTGFETITDGQWVTAALAFIVAVAGTGTVTYQVKNRVSEGQAVP</sequence>
<accession>A0ABS1VS99</accession>
<dbReference type="EMBL" id="JAENHO010000007">
    <property type="protein sequence ID" value="MBL7257496.1"/>
    <property type="molecule type" value="Genomic_DNA"/>
</dbReference>
<evidence type="ECO:0000313" key="3">
    <source>
        <dbReference type="Proteomes" id="UP000598996"/>
    </source>
</evidence>
<comment type="caution">
    <text evidence="2">The sequence shown here is derived from an EMBL/GenBank/DDBJ whole genome shotgun (WGS) entry which is preliminary data.</text>
</comment>
<keyword evidence="1" id="KW-0812">Transmembrane</keyword>
<dbReference type="RefSeq" id="WP_202994110.1">
    <property type="nucleotide sequence ID" value="NZ_JAENHO010000007.1"/>
</dbReference>
<keyword evidence="1" id="KW-1133">Transmembrane helix</keyword>
<dbReference type="Proteomes" id="UP000598996">
    <property type="component" value="Unassembled WGS sequence"/>
</dbReference>
<keyword evidence="1" id="KW-0472">Membrane</keyword>
<feature type="transmembrane region" description="Helical" evidence="1">
    <location>
        <begin position="38"/>
        <end position="57"/>
    </location>
</feature>
<organism evidence="2 3">
    <name type="scientific">Paractinoplanes lichenicola</name>
    <dbReference type="NCBI Taxonomy" id="2802976"/>
    <lineage>
        <taxon>Bacteria</taxon>
        <taxon>Bacillati</taxon>
        <taxon>Actinomycetota</taxon>
        <taxon>Actinomycetes</taxon>
        <taxon>Micromonosporales</taxon>
        <taxon>Micromonosporaceae</taxon>
        <taxon>Paractinoplanes</taxon>
    </lineage>
</organism>
<name>A0ABS1VS99_9ACTN</name>
<evidence type="ECO:0000313" key="2">
    <source>
        <dbReference type="EMBL" id="MBL7257496.1"/>
    </source>
</evidence>
<keyword evidence="3" id="KW-1185">Reference proteome</keyword>
<reference evidence="2 3" key="1">
    <citation type="submission" date="2021-01" db="EMBL/GenBank/DDBJ databases">
        <title>Actinoplanes sp. nov. LDG1-01 isolated from lichen.</title>
        <authorList>
            <person name="Saeng-In P."/>
            <person name="Phongsopitanun W."/>
            <person name="Kanchanasin P."/>
            <person name="Yuki M."/>
            <person name="Kudo T."/>
            <person name="Ohkuma M."/>
            <person name="Tanasupawat S."/>
        </authorList>
    </citation>
    <scope>NUCLEOTIDE SEQUENCE [LARGE SCALE GENOMIC DNA]</scope>
    <source>
        <strain evidence="2 3">LDG1-01</strain>
    </source>
</reference>
<evidence type="ECO:0000256" key="1">
    <source>
        <dbReference type="SAM" id="Phobius"/>
    </source>
</evidence>
<proteinExistence type="predicted"/>
<gene>
    <name evidence="2" type="ORF">JKJ07_24655</name>
</gene>
<protein>
    <recommendedName>
        <fullName evidence="4">Holin</fullName>
    </recommendedName>
</protein>
<evidence type="ECO:0008006" key="4">
    <source>
        <dbReference type="Google" id="ProtNLM"/>
    </source>
</evidence>